<dbReference type="InterPro" id="IPR050270">
    <property type="entry name" value="DegV_domain_contain"/>
</dbReference>
<keyword evidence="3" id="KW-1185">Reference proteome</keyword>
<dbReference type="RefSeq" id="WP_252435943.1">
    <property type="nucleotide sequence ID" value="NZ_JAGSOV010000010.1"/>
</dbReference>
<protein>
    <submittedName>
        <fullName evidence="2">DAK2 domain-containing protein</fullName>
    </submittedName>
</protein>
<accession>A0ABT0ZUB1</accession>
<reference evidence="2" key="1">
    <citation type="submission" date="2021-04" db="EMBL/GenBank/DDBJ databases">
        <title>Pseudonocardia sp. nov., isolated from sandy soil of mangrove forest.</title>
        <authorList>
            <person name="Zan Z."/>
            <person name="Huang R."/>
            <person name="Liu W."/>
        </authorList>
    </citation>
    <scope>NUCLEOTIDE SEQUENCE</scope>
    <source>
        <strain evidence="2">S2-4</strain>
    </source>
</reference>
<dbReference type="NCBIfam" id="TIGR03599">
    <property type="entry name" value="YloV"/>
    <property type="match status" value="1"/>
</dbReference>
<dbReference type="Proteomes" id="UP001165283">
    <property type="component" value="Unassembled WGS sequence"/>
</dbReference>
<proteinExistence type="predicted"/>
<gene>
    <name evidence="2" type="ORF">KDL28_04595</name>
</gene>
<organism evidence="2 3">
    <name type="scientific">Pseudonocardia humida</name>
    <dbReference type="NCBI Taxonomy" id="2800819"/>
    <lineage>
        <taxon>Bacteria</taxon>
        <taxon>Bacillati</taxon>
        <taxon>Actinomycetota</taxon>
        <taxon>Actinomycetes</taxon>
        <taxon>Pseudonocardiales</taxon>
        <taxon>Pseudonocardiaceae</taxon>
        <taxon>Pseudonocardia</taxon>
    </lineage>
</organism>
<dbReference type="PANTHER" id="PTHR33434:SF4">
    <property type="entry name" value="PHOSPHATASE PROTEIN"/>
    <property type="match status" value="1"/>
</dbReference>
<name>A0ABT0ZUB1_9PSEU</name>
<dbReference type="InterPro" id="IPR036117">
    <property type="entry name" value="DhaL_dom_sf"/>
</dbReference>
<dbReference type="SUPFAM" id="SSF101473">
    <property type="entry name" value="DhaL-like"/>
    <property type="match status" value="1"/>
</dbReference>
<dbReference type="SMART" id="SM01120">
    <property type="entry name" value="Dak2"/>
    <property type="match status" value="1"/>
</dbReference>
<feature type="domain" description="DhaL" evidence="1">
    <location>
        <begin position="8"/>
        <end position="208"/>
    </location>
</feature>
<sequence length="553" mass="55503">MPPTLDSALLTGWVRAATQALERHRAEIDRINVFPVPDGDTGTNLLLTMRSAADAVPPAAAARPPSGDPERTSTVADALAAGALRGARGNSGIILSQVLRGVAEAVAAVGGQAGGGGVLADALCRAHLLATAAVTRPRPGTVLSVLAAAARAAVTAGASRLDAVAEAAAGAAAGALRATTRQLPELARAGVVDAGGLGLYVVLDALAALLGGRPGTVELPAAAGGAGGGGATCRVPAQATPREADEYEVMFLLDGTDQARVDDLRAALDGIGDSVAVVGDGVPGGTWNVHVHCADVGAAIEAGVAAGRPHRISVVRFADPPAAPAARPAGAFERERAVVLVVGAPEVAELARSAGAHVVEREHDGPVEVEVLRAALAGTRARHVVLLPDDADLTEPAERAASLARKEGQEVLVVPTASVLQGLAALAVHDPDRRAGEDVVAMAEAAAGTRTAGLLVAESEALTWVGRCEPGDVLGISDGEVVLIAPDLAVGALWLAHRMLTAGGEIVTALLGADVDDALGEGLAADLRRTHPEVDVVVHRGGQRDYPLVLGVE</sequence>
<dbReference type="InterPro" id="IPR033470">
    <property type="entry name" value="FakA-like_C"/>
</dbReference>
<evidence type="ECO:0000313" key="3">
    <source>
        <dbReference type="Proteomes" id="UP001165283"/>
    </source>
</evidence>
<dbReference type="Gene3D" id="1.25.40.340">
    <property type="match status" value="1"/>
</dbReference>
<dbReference type="InterPro" id="IPR019986">
    <property type="entry name" value="YloV-like"/>
</dbReference>
<comment type="caution">
    <text evidence="2">The sequence shown here is derived from an EMBL/GenBank/DDBJ whole genome shotgun (WGS) entry which is preliminary data.</text>
</comment>
<dbReference type="InterPro" id="IPR004007">
    <property type="entry name" value="DhaL_dom"/>
</dbReference>
<dbReference type="Pfam" id="PF02734">
    <property type="entry name" value="Dak2"/>
    <property type="match status" value="1"/>
</dbReference>
<dbReference type="SMART" id="SM01121">
    <property type="entry name" value="Dak1_2"/>
    <property type="match status" value="1"/>
</dbReference>
<dbReference type="Pfam" id="PF21645">
    <property type="entry name" value="FakA-like_M"/>
    <property type="match status" value="1"/>
</dbReference>
<evidence type="ECO:0000313" key="2">
    <source>
        <dbReference type="EMBL" id="MCO1654327.1"/>
    </source>
</evidence>
<dbReference type="Pfam" id="PF13684">
    <property type="entry name" value="FakA-like_C"/>
    <property type="match status" value="1"/>
</dbReference>
<dbReference type="PANTHER" id="PTHR33434">
    <property type="entry name" value="DEGV DOMAIN-CONTAINING PROTEIN DR_1986-RELATED"/>
    <property type="match status" value="1"/>
</dbReference>
<dbReference type="InterPro" id="IPR048394">
    <property type="entry name" value="FakA-like_M"/>
</dbReference>
<dbReference type="PROSITE" id="PS51480">
    <property type="entry name" value="DHAL"/>
    <property type="match status" value="1"/>
</dbReference>
<evidence type="ECO:0000259" key="1">
    <source>
        <dbReference type="PROSITE" id="PS51480"/>
    </source>
</evidence>
<dbReference type="EMBL" id="JAGSOV010000010">
    <property type="protein sequence ID" value="MCO1654327.1"/>
    <property type="molecule type" value="Genomic_DNA"/>
</dbReference>